<dbReference type="Proteomes" id="UP000530403">
    <property type="component" value="Unassembled WGS sequence"/>
</dbReference>
<keyword evidence="3" id="KW-1185">Reference proteome</keyword>
<proteinExistence type="predicted"/>
<protein>
    <submittedName>
        <fullName evidence="1">Uncharacterized protein</fullName>
    </submittedName>
</protein>
<dbReference type="EMBL" id="BLWC01000002">
    <property type="protein sequence ID" value="GFN01408.1"/>
    <property type="molecule type" value="Genomic_DNA"/>
</dbReference>
<evidence type="ECO:0000313" key="1">
    <source>
        <dbReference type="EMBL" id="GFN01408.1"/>
    </source>
</evidence>
<dbReference type="AlphaFoldDB" id="A0A7J0CGK2"/>
<reference evidence="1 3" key="1">
    <citation type="submission" date="2020-05" db="EMBL/GenBank/DDBJ databases">
        <title>Whole genome shotgun sequence of Streptomyces fulvorobeus NBRC 15897.</title>
        <authorList>
            <person name="Komaki H."/>
            <person name="Tamura T."/>
        </authorList>
    </citation>
    <scope>NUCLEOTIDE SEQUENCE [LARGE SCALE GENOMIC DNA]</scope>
    <source>
        <strain evidence="1 3">NBRC 15897</strain>
    </source>
</reference>
<sequence>MNTEQNTGAPPQHDAAAVLAAADRFPWALAPPKVRHWPDGAFLDTALSAVRPEERAGYIEQLEAFVQQHRARLEELLRAYGPGSRPASHGRYALVGQPETLVILERMETAPFLLRSTWDDEQEDVFLDDLEFAWGPRIRLSR</sequence>
<dbReference type="RefSeq" id="WP_173318363.1">
    <property type="nucleotide sequence ID" value="NZ_BAAAUE010000015.1"/>
</dbReference>
<dbReference type="EMBL" id="JACCCF010000002">
    <property type="protein sequence ID" value="NYE44873.1"/>
    <property type="molecule type" value="Genomic_DNA"/>
</dbReference>
<accession>A0A7J0CGK2</accession>
<name>A0A7J0CGK2_9ACTN</name>
<organism evidence="1 3">
    <name type="scientific">Streptomyces fulvorobeus</name>
    <dbReference type="NCBI Taxonomy" id="284028"/>
    <lineage>
        <taxon>Bacteria</taxon>
        <taxon>Bacillati</taxon>
        <taxon>Actinomycetota</taxon>
        <taxon>Actinomycetes</taxon>
        <taxon>Kitasatosporales</taxon>
        <taxon>Streptomycetaceae</taxon>
        <taxon>Streptomyces</taxon>
    </lineage>
</organism>
<gene>
    <name evidence="2" type="ORF">HEB29_005987</name>
    <name evidence="1" type="ORF">Sfulv_62180</name>
</gene>
<evidence type="ECO:0000313" key="4">
    <source>
        <dbReference type="Proteomes" id="UP000530403"/>
    </source>
</evidence>
<reference evidence="2 4" key="2">
    <citation type="submission" date="2020-07" db="EMBL/GenBank/DDBJ databases">
        <title>Sequencing the genomes of 1000 actinobacteria strains.</title>
        <authorList>
            <person name="Klenk H.-P."/>
        </authorList>
    </citation>
    <scope>NUCLEOTIDE SEQUENCE [LARGE SCALE GENOMIC DNA]</scope>
    <source>
        <strain evidence="2 4">DSM 41455</strain>
    </source>
</reference>
<evidence type="ECO:0000313" key="3">
    <source>
        <dbReference type="Proteomes" id="UP000498980"/>
    </source>
</evidence>
<comment type="caution">
    <text evidence="1">The sequence shown here is derived from an EMBL/GenBank/DDBJ whole genome shotgun (WGS) entry which is preliminary data.</text>
</comment>
<evidence type="ECO:0000313" key="2">
    <source>
        <dbReference type="EMBL" id="NYE44873.1"/>
    </source>
</evidence>
<dbReference type="Proteomes" id="UP000498980">
    <property type="component" value="Unassembled WGS sequence"/>
</dbReference>